<gene>
    <name evidence="2" type="ORF">Maq22A_c28615</name>
</gene>
<evidence type="ECO:0000256" key="1">
    <source>
        <dbReference type="SAM" id="MobiDB-lite"/>
    </source>
</evidence>
<dbReference type="STRING" id="270351.Maq22A_c28615"/>
<accession>A0A1Y0Z8S9</accession>
<reference evidence="2 3" key="1">
    <citation type="journal article" date="2015" name="Genome Announc.">
        <title>Complete Genome Sequence of Methylobacterium aquaticum Strain 22A, Isolated from Racomitrium japonicum Moss.</title>
        <authorList>
            <person name="Tani A."/>
            <person name="Ogura Y."/>
            <person name="Hayashi T."/>
            <person name="Kimbara K."/>
        </authorList>
    </citation>
    <scope>NUCLEOTIDE SEQUENCE [LARGE SCALE GENOMIC DNA]</scope>
    <source>
        <strain evidence="2 3">MA-22A</strain>
    </source>
</reference>
<dbReference type="Proteomes" id="UP000061432">
    <property type="component" value="Chromosome"/>
</dbReference>
<proteinExistence type="predicted"/>
<evidence type="ECO:0000313" key="2">
    <source>
        <dbReference type="EMBL" id="BAR47229.1"/>
    </source>
</evidence>
<dbReference type="AlphaFoldDB" id="A0A1Y0Z8S9"/>
<name>A0A1Y0Z8S9_9HYPH</name>
<reference evidence="3" key="2">
    <citation type="submission" date="2015-01" db="EMBL/GenBank/DDBJ databases">
        <title>Complete genome sequence of Methylobacterium aquaticum strain 22A.</title>
        <authorList>
            <person name="Tani A."/>
            <person name="Ogura Y."/>
            <person name="Hayashi T."/>
        </authorList>
    </citation>
    <scope>NUCLEOTIDE SEQUENCE [LARGE SCALE GENOMIC DNA]</scope>
    <source>
        <strain evidence="3">MA-22A</strain>
    </source>
</reference>
<evidence type="ECO:0000313" key="3">
    <source>
        <dbReference type="Proteomes" id="UP000061432"/>
    </source>
</evidence>
<organism evidence="2 3">
    <name type="scientific">Methylobacterium aquaticum</name>
    <dbReference type="NCBI Taxonomy" id="270351"/>
    <lineage>
        <taxon>Bacteria</taxon>
        <taxon>Pseudomonadati</taxon>
        <taxon>Pseudomonadota</taxon>
        <taxon>Alphaproteobacteria</taxon>
        <taxon>Hyphomicrobiales</taxon>
        <taxon>Methylobacteriaceae</taxon>
        <taxon>Methylobacterium</taxon>
    </lineage>
</organism>
<protein>
    <submittedName>
        <fullName evidence="2">Uncharacterized protein</fullName>
    </submittedName>
</protein>
<dbReference type="EMBL" id="AP014704">
    <property type="protein sequence ID" value="BAR47229.1"/>
    <property type="molecule type" value="Genomic_DNA"/>
</dbReference>
<feature type="compositionally biased region" description="Basic residues" evidence="1">
    <location>
        <begin position="14"/>
        <end position="28"/>
    </location>
</feature>
<dbReference type="KEGG" id="maqu:Maq22A_c28615"/>
<sequence>MIFKIPSDGSGPLRRAHSTVKRATRHSKSAPNEGGRRSARMSDLPAEHGIAGRPPGHPDHGRAPASRGTPAGRLANIRRCRYGRILHERRGCSHFTCTPVPLGNRGRLAGIVSQDGVTPDPALRLSNAFVP</sequence>
<feature type="region of interest" description="Disordered" evidence="1">
    <location>
        <begin position="1"/>
        <end position="72"/>
    </location>
</feature>